<reference evidence="2" key="2">
    <citation type="submission" date="2020-09" db="EMBL/GenBank/DDBJ databases">
        <authorList>
            <person name="Sun Q."/>
            <person name="Ohkuma M."/>
        </authorList>
    </citation>
    <scope>NUCLEOTIDE SEQUENCE</scope>
    <source>
        <strain evidence="2">JCM 4637</strain>
    </source>
</reference>
<reference evidence="2" key="1">
    <citation type="journal article" date="2014" name="Int. J. Syst. Evol. Microbiol.">
        <title>Complete genome sequence of Corynebacterium casei LMG S-19264T (=DSM 44701T), isolated from a smear-ripened cheese.</title>
        <authorList>
            <consortium name="US DOE Joint Genome Institute (JGI-PGF)"/>
            <person name="Walter F."/>
            <person name="Albersmeier A."/>
            <person name="Kalinowski J."/>
            <person name="Ruckert C."/>
        </authorList>
    </citation>
    <scope>NUCLEOTIDE SEQUENCE</scope>
    <source>
        <strain evidence="2">JCM 4637</strain>
    </source>
</reference>
<accession>A0A918X166</accession>
<proteinExistence type="predicted"/>
<evidence type="ECO:0000256" key="1">
    <source>
        <dbReference type="SAM" id="MobiDB-lite"/>
    </source>
</evidence>
<dbReference type="EMBL" id="BMVC01000010">
    <property type="protein sequence ID" value="GHD02914.1"/>
    <property type="molecule type" value="Genomic_DNA"/>
</dbReference>
<evidence type="ECO:0000313" key="3">
    <source>
        <dbReference type="Proteomes" id="UP000638353"/>
    </source>
</evidence>
<dbReference type="AlphaFoldDB" id="A0A918X166"/>
<organism evidence="2 3">
    <name type="scientific">Streptomyces finlayi</name>
    <dbReference type="NCBI Taxonomy" id="67296"/>
    <lineage>
        <taxon>Bacteria</taxon>
        <taxon>Bacillati</taxon>
        <taxon>Actinomycetota</taxon>
        <taxon>Actinomycetes</taxon>
        <taxon>Kitasatosporales</taxon>
        <taxon>Streptomycetaceae</taxon>
        <taxon>Streptomyces</taxon>
    </lineage>
</organism>
<feature type="region of interest" description="Disordered" evidence="1">
    <location>
        <begin position="16"/>
        <end position="43"/>
    </location>
</feature>
<protein>
    <submittedName>
        <fullName evidence="2">Uncharacterized protein</fullName>
    </submittedName>
</protein>
<dbReference type="Proteomes" id="UP000638353">
    <property type="component" value="Unassembled WGS sequence"/>
</dbReference>
<evidence type="ECO:0000313" key="2">
    <source>
        <dbReference type="EMBL" id="GHD02914.1"/>
    </source>
</evidence>
<feature type="compositionally biased region" description="Pro residues" evidence="1">
    <location>
        <begin position="24"/>
        <end position="35"/>
    </location>
</feature>
<comment type="caution">
    <text evidence="2">The sequence shown here is derived from an EMBL/GenBank/DDBJ whole genome shotgun (WGS) entry which is preliminary data.</text>
</comment>
<name>A0A918X166_9ACTN</name>
<gene>
    <name evidence="2" type="ORF">GCM10010334_50050</name>
</gene>
<sequence>MDELELLESLPPLLLEPPEEPWLLEPPPQLPPWEPRAPVSATTAMPNTATARTWRSFMLPTPVDVKRDGTKWAFMPGRIWQEPPQSKEPVRASA</sequence>